<name>A0ABT4TM30_9ACTN</name>
<dbReference type="EMBL" id="JAQFWP010000021">
    <property type="protein sequence ID" value="MDA2805431.1"/>
    <property type="molecule type" value="Genomic_DNA"/>
</dbReference>
<feature type="signal peptide" evidence="1">
    <location>
        <begin position="1"/>
        <end position="31"/>
    </location>
</feature>
<sequence>MPAPRPAPTALAALALLTAGGVLTTAAPASAAGYNGACGSGYKVVNSADLPGGAGTVFLTYNGSSGKNCAVTVRASKGAARPMDVQLAPASDPGAAVLDSGDFTEYAGPVRLDAKGTCVTWSGIIGGQAAGKARTNCG</sequence>
<dbReference type="RefSeq" id="WP_270678087.1">
    <property type="nucleotide sequence ID" value="NZ_JAQFWP010000021.1"/>
</dbReference>
<protein>
    <submittedName>
        <fullName evidence="2">Spore-associated protein A</fullName>
    </submittedName>
</protein>
<evidence type="ECO:0000256" key="1">
    <source>
        <dbReference type="SAM" id="SignalP"/>
    </source>
</evidence>
<gene>
    <name evidence="2" type="ORF">O4U47_12995</name>
</gene>
<keyword evidence="1" id="KW-0732">Signal</keyword>
<keyword evidence="3" id="KW-1185">Reference proteome</keyword>
<accession>A0ABT4TM30</accession>
<evidence type="ECO:0000313" key="2">
    <source>
        <dbReference type="EMBL" id="MDA2805431.1"/>
    </source>
</evidence>
<organism evidence="2 3">
    <name type="scientific">Nocardiopsis suaedae</name>
    <dbReference type="NCBI Taxonomy" id="3018444"/>
    <lineage>
        <taxon>Bacteria</taxon>
        <taxon>Bacillati</taxon>
        <taxon>Actinomycetota</taxon>
        <taxon>Actinomycetes</taxon>
        <taxon>Streptosporangiales</taxon>
        <taxon>Nocardiopsidaceae</taxon>
        <taxon>Nocardiopsis</taxon>
    </lineage>
</organism>
<dbReference type="Proteomes" id="UP001165685">
    <property type="component" value="Unassembled WGS sequence"/>
</dbReference>
<comment type="caution">
    <text evidence="2">The sequence shown here is derived from an EMBL/GenBank/DDBJ whole genome shotgun (WGS) entry which is preliminary data.</text>
</comment>
<feature type="chain" id="PRO_5045801650" evidence="1">
    <location>
        <begin position="32"/>
        <end position="138"/>
    </location>
</feature>
<evidence type="ECO:0000313" key="3">
    <source>
        <dbReference type="Proteomes" id="UP001165685"/>
    </source>
</evidence>
<proteinExistence type="predicted"/>
<reference evidence="2" key="1">
    <citation type="submission" date="2023-01" db="EMBL/GenBank/DDBJ databases">
        <title>Draft genome sequence of Nocardiopsis sp. LSu2-4 isolated from halophytes.</title>
        <authorList>
            <person name="Duangmal K."/>
            <person name="Chantavorakit T."/>
        </authorList>
    </citation>
    <scope>NUCLEOTIDE SEQUENCE</scope>
    <source>
        <strain evidence="2">LSu2-4</strain>
    </source>
</reference>